<dbReference type="Gene3D" id="1.10.10.10">
    <property type="entry name" value="Winged helix-like DNA-binding domain superfamily/Winged helix DNA-binding domain"/>
    <property type="match status" value="1"/>
</dbReference>
<dbReference type="FunFam" id="1.10.10.10:FF:000479">
    <property type="entry name" value="Predicted protein"/>
    <property type="match status" value="1"/>
</dbReference>
<feature type="region of interest" description="Disordered" evidence="5">
    <location>
        <begin position="634"/>
        <end position="654"/>
    </location>
</feature>
<comment type="similarity">
    <text evidence="4">Belongs to the HSF family.</text>
</comment>
<dbReference type="PANTHER" id="PTHR10015">
    <property type="entry name" value="HEAT SHOCK TRANSCRIPTION FACTOR"/>
    <property type="match status" value="1"/>
</dbReference>
<evidence type="ECO:0000313" key="8">
    <source>
        <dbReference type="Proteomes" id="UP001153069"/>
    </source>
</evidence>
<feature type="region of interest" description="Disordered" evidence="5">
    <location>
        <begin position="129"/>
        <end position="162"/>
    </location>
</feature>
<feature type="compositionally biased region" description="Polar residues" evidence="5">
    <location>
        <begin position="562"/>
        <end position="584"/>
    </location>
</feature>
<feature type="compositionally biased region" description="Low complexity" evidence="5">
    <location>
        <begin position="530"/>
        <end position="548"/>
    </location>
</feature>
<feature type="region of interest" description="Disordered" evidence="5">
    <location>
        <begin position="560"/>
        <end position="584"/>
    </location>
</feature>
<feature type="region of interest" description="Disordered" evidence="5">
    <location>
        <begin position="393"/>
        <end position="425"/>
    </location>
</feature>
<feature type="compositionally biased region" description="Low complexity" evidence="5">
    <location>
        <begin position="86"/>
        <end position="101"/>
    </location>
</feature>
<evidence type="ECO:0000256" key="4">
    <source>
        <dbReference type="RuleBase" id="RU004020"/>
    </source>
</evidence>
<dbReference type="GO" id="GO:0043565">
    <property type="term" value="F:sequence-specific DNA binding"/>
    <property type="evidence" value="ECO:0007669"/>
    <property type="project" value="InterPro"/>
</dbReference>
<comment type="subcellular location">
    <subcellularLocation>
        <location evidence="1">Nucleus</location>
    </subcellularLocation>
</comment>
<feature type="compositionally biased region" description="Low complexity" evidence="5">
    <location>
        <begin position="28"/>
        <end position="40"/>
    </location>
</feature>
<evidence type="ECO:0000256" key="2">
    <source>
        <dbReference type="ARBA" id="ARBA00023125"/>
    </source>
</evidence>
<dbReference type="Pfam" id="PF00447">
    <property type="entry name" value="HSF_DNA-bind"/>
    <property type="match status" value="1"/>
</dbReference>
<feature type="compositionally biased region" description="Polar residues" evidence="5">
    <location>
        <begin position="404"/>
        <end position="425"/>
    </location>
</feature>
<dbReference type="InterPro" id="IPR036390">
    <property type="entry name" value="WH_DNA-bd_sf"/>
</dbReference>
<dbReference type="SMART" id="SM00415">
    <property type="entry name" value="HSF"/>
    <property type="match status" value="1"/>
</dbReference>
<protein>
    <submittedName>
        <fullName evidence="7">Stress transcription factor B-2b</fullName>
    </submittedName>
</protein>
<feature type="region of interest" description="Disordered" evidence="5">
    <location>
        <begin position="1"/>
        <end position="101"/>
    </location>
</feature>
<dbReference type="EMBL" id="CAICTM010001710">
    <property type="protein sequence ID" value="CAB9525688.1"/>
    <property type="molecule type" value="Genomic_DNA"/>
</dbReference>
<keyword evidence="3" id="KW-0539">Nucleus</keyword>
<evidence type="ECO:0000256" key="3">
    <source>
        <dbReference type="ARBA" id="ARBA00023242"/>
    </source>
</evidence>
<organism evidence="7 8">
    <name type="scientific">Seminavis robusta</name>
    <dbReference type="NCBI Taxonomy" id="568900"/>
    <lineage>
        <taxon>Eukaryota</taxon>
        <taxon>Sar</taxon>
        <taxon>Stramenopiles</taxon>
        <taxon>Ochrophyta</taxon>
        <taxon>Bacillariophyta</taxon>
        <taxon>Bacillariophyceae</taxon>
        <taxon>Bacillariophycidae</taxon>
        <taxon>Naviculales</taxon>
        <taxon>Naviculaceae</taxon>
        <taxon>Seminavis</taxon>
    </lineage>
</organism>
<feature type="region of interest" description="Disordered" evidence="5">
    <location>
        <begin position="508"/>
        <end position="548"/>
    </location>
</feature>
<dbReference type="OrthoDB" id="60033at2759"/>
<dbReference type="GO" id="GO:0003700">
    <property type="term" value="F:DNA-binding transcription factor activity"/>
    <property type="evidence" value="ECO:0007669"/>
    <property type="project" value="InterPro"/>
</dbReference>
<comment type="caution">
    <text evidence="7">The sequence shown here is derived from an EMBL/GenBank/DDBJ whole genome shotgun (WGS) entry which is preliminary data.</text>
</comment>
<dbReference type="InterPro" id="IPR000232">
    <property type="entry name" value="HSF_DNA-bd"/>
</dbReference>
<proteinExistence type="inferred from homology"/>
<reference evidence="7" key="1">
    <citation type="submission" date="2020-06" db="EMBL/GenBank/DDBJ databases">
        <authorList>
            <consortium name="Plant Systems Biology data submission"/>
        </authorList>
    </citation>
    <scope>NUCLEOTIDE SEQUENCE</scope>
    <source>
        <strain evidence="7">D6</strain>
    </source>
</reference>
<sequence>MTDPNNQRPLQGQDFHDMFGGTSTNGGQQQQQQHQQQQHQMGYASLPQQLQQMQASTGTSSASVSGNGQAPVEENPQRKRGKKRNASALATASGSASGAAAGDAEDESAAAMVFPVKLHRMLTLIDGVTSNTDSSSKETDNATSSASTSNANAPKPPHETEADPAAIVSWQSHGRCFLVHDKDAFVQRFLPSYFRQSKWASFQRQLNIYGFQRLTAGRDRGAYYHDLFVRGHPELATRIQRMKLKGIGQGRHRTNAELEPNFYRMTPIDANTPVPAALAVKMGAAGAIGQYSATAGAQSLGPQAVAAAAAAHPTANSALNNAATVNLLQLFQQGGGTTNTNHAAAPAASGASMVAANNAQQGLAAHPELTSLFFLTNPGDLVTLQAMGNGNSAAGGTVGGEQQRAGNQQDLGNSNTTRQHQHQSAQDALMLANLFNGTGSSSGGASSNHAAMQQLQLIQDSSGIDDGNAHAWAAPSSNFLAAAPLLQNAADANGANPFLNTATLMQYFSDNSPDRDSPPEAPAPSPFPAPVARAQQQQAQAPQSAASAWSSLAAATGLANANEHSSTGQARLPNSNSSNDLANTFQFEGPSLRRMSAAAMSTLLSAHLGNSGRSILAEGNNDHVGIAAAASATNATHHHRRPSSGAMGGAANNPFGGDSNQNLLLFSTLHNSRNLSSSNLLFQSVEGSTTGHLSAAPSATGSVHTNYAANAPGPAPTPASQQLALLNAAAAVGNGSNPTSGLLYSELGRAANAAANHVTHPTFLDSVYEPIPIKENANATNPAAGGRIGHNNSPEGSDSGQKVSPRASGAGTDPTKGFHPNFSDSNRRS</sequence>
<feature type="domain" description="HSF-type DNA-binding" evidence="6">
    <location>
        <begin position="156"/>
        <end position="242"/>
    </location>
</feature>
<keyword evidence="8" id="KW-1185">Reference proteome</keyword>
<dbReference type="SUPFAM" id="SSF46785">
    <property type="entry name" value="Winged helix' DNA-binding domain"/>
    <property type="match status" value="1"/>
</dbReference>
<dbReference type="InterPro" id="IPR036388">
    <property type="entry name" value="WH-like_DNA-bd_sf"/>
</dbReference>
<dbReference type="GO" id="GO:0005634">
    <property type="term" value="C:nucleus"/>
    <property type="evidence" value="ECO:0007669"/>
    <property type="project" value="UniProtKB-SubCell"/>
</dbReference>
<feature type="compositionally biased region" description="Pro residues" evidence="5">
    <location>
        <begin position="519"/>
        <end position="529"/>
    </location>
</feature>
<feature type="region of interest" description="Disordered" evidence="5">
    <location>
        <begin position="778"/>
        <end position="829"/>
    </location>
</feature>
<keyword evidence="2" id="KW-0238">DNA-binding</keyword>
<accession>A0A9N8HWX0</accession>
<evidence type="ECO:0000256" key="1">
    <source>
        <dbReference type="ARBA" id="ARBA00004123"/>
    </source>
</evidence>
<gene>
    <name evidence="7" type="ORF">SEMRO_1712_G292900.1</name>
</gene>
<feature type="compositionally biased region" description="Polar residues" evidence="5">
    <location>
        <begin position="790"/>
        <end position="802"/>
    </location>
</feature>
<dbReference type="Proteomes" id="UP001153069">
    <property type="component" value="Unassembled WGS sequence"/>
</dbReference>
<name>A0A9N8HWX0_9STRA</name>
<dbReference type="PANTHER" id="PTHR10015:SF206">
    <property type="entry name" value="HSF-TYPE DNA-BINDING DOMAIN-CONTAINING PROTEIN"/>
    <property type="match status" value="1"/>
</dbReference>
<feature type="compositionally biased region" description="Low complexity" evidence="5">
    <location>
        <begin position="55"/>
        <end position="66"/>
    </location>
</feature>
<feature type="compositionally biased region" description="Polar residues" evidence="5">
    <location>
        <begin position="1"/>
        <end position="10"/>
    </location>
</feature>
<evidence type="ECO:0000313" key="7">
    <source>
        <dbReference type="EMBL" id="CAB9525688.1"/>
    </source>
</evidence>
<evidence type="ECO:0000259" key="6">
    <source>
        <dbReference type="SMART" id="SM00415"/>
    </source>
</evidence>
<feature type="compositionally biased region" description="Low complexity" evidence="5">
    <location>
        <begin position="141"/>
        <end position="153"/>
    </location>
</feature>
<evidence type="ECO:0000256" key="5">
    <source>
        <dbReference type="SAM" id="MobiDB-lite"/>
    </source>
</evidence>
<dbReference type="AlphaFoldDB" id="A0A9N8HWX0"/>